<gene>
    <name evidence="2" type="ORF">FHR90_001593</name>
    <name evidence="3" type="ORF">HUK83_00255</name>
</gene>
<comment type="caution">
    <text evidence="3">The sequence shown here is derived from an EMBL/GenBank/DDBJ whole genome shotgun (WGS) entry which is preliminary data.</text>
</comment>
<proteinExistence type="predicted"/>
<dbReference type="AlphaFoldDB" id="A0A850NP71"/>
<reference evidence="3 5" key="1">
    <citation type="submission" date="2020-06" db="EMBL/GenBank/DDBJ databases">
        <title>Description of novel acetic acid bacteria.</title>
        <authorList>
            <person name="Sombolestani A."/>
        </authorList>
    </citation>
    <scope>NUCLEOTIDE SEQUENCE [LARGE SCALE GENOMIC DNA]</scope>
    <source>
        <strain evidence="3 5">LMG 26838</strain>
    </source>
</reference>
<organism evidence="3 5">
    <name type="scientific">Endobacter medicaginis</name>
    <dbReference type="NCBI Taxonomy" id="1181271"/>
    <lineage>
        <taxon>Bacteria</taxon>
        <taxon>Pseudomonadati</taxon>
        <taxon>Pseudomonadota</taxon>
        <taxon>Alphaproteobacteria</taxon>
        <taxon>Acetobacterales</taxon>
        <taxon>Acetobacteraceae</taxon>
        <taxon>Endobacter</taxon>
    </lineage>
</organism>
<keyword evidence="4" id="KW-1185">Reference proteome</keyword>
<feature type="compositionally biased region" description="Polar residues" evidence="1">
    <location>
        <begin position="19"/>
        <end position="30"/>
    </location>
</feature>
<evidence type="ECO:0000313" key="4">
    <source>
        <dbReference type="Proteomes" id="UP000557688"/>
    </source>
</evidence>
<evidence type="ECO:0000313" key="3">
    <source>
        <dbReference type="EMBL" id="NVN28778.1"/>
    </source>
</evidence>
<evidence type="ECO:0000256" key="1">
    <source>
        <dbReference type="SAM" id="MobiDB-lite"/>
    </source>
</evidence>
<sequence>MRKSKPAADAPPSLPQPTPADTFTPATSGSVPAVPMALFFDRPFYERTNPDVLDSGMDPATHYFVYGYKERRAPNPLFDPNAYLRANPDLSAFDGDLFLHYIFYGVTEGRPIA</sequence>
<evidence type="ECO:0000313" key="2">
    <source>
        <dbReference type="EMBL" id="MBB3173761.1"/>
    </source>
</evidence>
<reference evidence="2 4" key="2">
    <citation type="submission" date="2020-08" db="EMBL/GenBank/DDBJ databases">
        <title>Genomic Encyclopedia of Type Strains, Phase III (KMG-III): the genomes of soil and plant-associated and newly described type strains.</title>
        <authorList>
            <person name="Whitman W."/>
        </authorList>
    </citation>
    <scope>NUCLEOTIDE SEQUENCE [LARGE SCALE GENOMIC DNA]</scope>
    <source>
        <strain evidence="2 4">CECT 8088</strain>
    </source>
</reference>
<dbReference type="RefSeq" id="WP_176621532.1">
    <property type="nucleotide sequence ID" value="NZ_JABXXQ010000001.1"/>
</dbReference>
<dbReference type="EMBL" id="JABXXQ010000001">
    <property type="protein sequence ID" value="NVN28778.1"/>
    <property type="molecule type" value="Genomic_DNA"/>
</dbReference>
<feature type="region of interest" description="Disordered" evidence="1">
    <location>
        <begin position="1"/>
        <end position="30"/>
    </location>
</feature>
<name>A0A850NP71_9PROT</name>
<dbReference type="Proteomes" id="UP000557688">
    <property type="component" value="Unassembled WGS sequence"/>
</dbReference>
<protein>
    <submittedName>
        <fullName evidence="3">Uncharacterized protein</fullName>
    </submittedName>
</protein>
<accession>A0A850NP71</accession>
<dbReference type="EMBL" id="JACHXV010000005">
    <property type="protein sequence ID" value="MBB3173761.1"/>
    <property type="molecule type" value="Genomic_DNA"/>
</dbReference>
<evidence type="ECO:0000313" key="5">
    <source>
        <dbReference type="Proteomes" id="UP000565205"/>
    </source>
</evidence>
<dbReference type="Proteomes" id="UP000565205">
    <property type="component" value="Unassembled WGS sequence"/>
</dbReference>